<evidence type="ECO:0000313" key="2">
    <source>
        <dbReference type="EMBL" id="AEG18528.1"/>
    </source>
</evidence>
<evidence type="ECO:0000313" key="3">
    <source>
        <dbReference type="Proteomes" id="UP000009231"/>
    </source>
</evidence>
<proteinExistence type="predicted"/>
<keyword evidence="1" id="KW-0472">Membrane</keyword>
<dbReference type="Pfam" id="PF04021">
    <property type="entry name" value="Class_IIIsignal"/>
    <property type="match status" value="1"/>
</dbReference>
<organism evidence="2 3">
    <name type="scientific">Methanobacterium paludis (strain DSM 25820 / JCM 18151 / SWAN1)</name>
    <dbReference type="NCBI Taxonomy" id="868131"/>
    <lineage>
        <taxon>Archaea</taxon>
        <taxon>Methanobacteriati</taxon>
        <taxon>Methanobacteriota</taxon>
        <taxon>Methanomada group</taxon>
        <taxon>Methanobacteria</taxon>
        <taxon>Methanobacteriales</taxon>
        <taxon>Methanobacteriaceae</taxon>
        <taxon>Methanobacterium</taxon>
    </lineage>
</organism>
<dbReference type="KEGG" id="mew:MSWAN_1514"/>
<evidence type="ECO:0000256" key="1">
    <source>
        <dbReference type="SAM" id="Phobius"/>
    </source>
</evidence>
<dbReference type="EMBL" id="CP002772">
    <property type="protein sequence ID" value="AEG18528.1"/>
    <property type="molecule type" value="Genomic_DNA"/>
</dbReference>
<reference evidence="2 3" key="1">
    <citation type="journal article" date="2014" name="Int. J. Syst. Evol. Microbiol.">
        <title>Methanobacterium paludis sp. nov. and a novel strain of Methanobacterium lacus isolated from northern peatlands.</title>
        <authorList>
            <person name="Cadillo-Quiroz H."/>
            <person name="Brauer S.L."/>
            <person name="Goodson N."/>
            <person name="Yavitt J.B."/>
            <person name="Zinder S.H."/>
        </authorList>
    </citation>
    <scope>NUCLEOTIDE SEQUENCE [LARGE SCALE GENOMIC DNA]</scope>
    <source>
        <strain evidence="3">DSM 25820 / JCM 18151 / SWAN1</strain>
    </source>
</reference>
<protein>
    <recommendedName>
        <fullName evidence="4">Class III signal peptide-containing protein</fullName>
    </recommendedName>
</protein>
<dbReference type="InterPro" id="IPR007166">
    <property type="entry name" value="Class3_signal_pept_motif"/>
</dbReference>
<dbReference type="Proteomes" id="UP000009231">
    <property type="component" value="Chromosome"/>
</dbReference>
<dbReference type="eggNOG" id="arCOG10841">
    <property type="taxonomic scope" value="Archaea"/>
</dbReference>
<dbReference type="HOGENOM" id="CLU_204987_0_0_2"/>
<keyword evidence="1" id="KW-0812">Transmembrane</keyword>
<gene>
    <name evidence="2" type="ordered locus">MSWAN_1514</name>
</gene>
<feature type="transmembrane region" description="Helical" evidence="1">
    <location>
        <begin position="12"/>
        <end position="33"/>
    </location>
</feature>
<dbReference type="AlphaFoldDB" id="F6D805"/>
<dbReference type="GeneID" id="10669021"/>
<sequence length="57" mass="6023">MLIDEKGQISAEMILLLGAILIIVIVAGTYIFGISKSIGDNISDVVNTARDSTIGKM</sequence>
<evidence type="ECO:0008006" key="4">
    <source>
        <dbReference type="Google" id="ProtNLM"/>
    </source>
</evidence>
<dbReference type="RefSeq" id="WP_013826027.1">
    <property type="nucleotide sequence ID" value="NC_015574.1"/>
</dbReference>
<keyword evidence="1" id="KW-1133">Transmembrane helix</keyword>
<accession>F6D805</accession>
<keyword evidence="3" id="KW-1185">Reference proteome</keyword>
<name>F6D805_METPW</name>